<dbReference type="AlphaFoldDB" id="A0A7J6XEI9"/>
<dbReference type="InterPro" id="IPR001828">
    <property type="entry name" value="ANF_lig-bd_rcpt"/>
</dbReference>
<evidence type="ECO:0000256" key="2">
    <source>
        <dbReference type="ARBA" id="ARBA00022448"/>
    </source>
</evidence>
<evidence type="ECO:0000256" key="10">
    <source>
        <dbReference type="ARBA" id="ARBA00023303"/>
    </source>
</evidence>
<dbReference type="GO" id="GO:0016020">
    <property type="term" value="C:membrane"/>
    <property type="evidence" value="ECO:0007669"/>
    <property type="project" value="UniProtKB-SubCell"/>
</dbReference>
<dbReference type="GO" id="GO:0015276">
    <property type="term" value="F:ligand-gated monoatomic ion channel activity"/>
    <property type="evidence" value="ECO:0007669"/>
    <property type="project" value="InterPro"/>
</dbReference>
<accession>A0A7J6XEI9</accession>
<evidence type="ECO:0000313" key="15">
    <source>
        <dbReference type="Proteomes" id="UP000554482"/>
    </source>
</evidence>
<dbReference type="PANTHER" id="PTHR18966">
    <property type="entry name" value="IONOTROPIC GLUTAMATE RECEPTOR"/>
    <property type="match status" value="1"/>
</dbReference>
<dbReference type="Gene3D" id="3.40.50.2300">
    <property type="match status" value="2"/>
</dbReference>
<comment type="subcellular location">
    <subcellularLocation>
        <location evidence="1">Membrane</location>
        <topology evidence="1">Multi-pass membrane protein</topology>
    </subcellularLocation>
</comment>
<keyword evidence="5" id="KW-0406">Ion transport</keyword>
<dbReference type="InterPro" id="IPR019594">
    <property type="entry name" value="Glu/Gly-bd"/>
</dbReference>
<evidence type="ECO:0000256" key="5">
    <source>
        <dbReference type="ARBA" id="ARBA00023065"/>
    </source>
</evidence>
<feature type="region of interest" description="Disordered" evidence="11">
    <location>
        <begin position="636"/>
        <end position="656"/>
    </location>
</feature>
<evidence type="ECO:0000256" key="8">
    <source>
        <dbReference type="ARBA" id="ARBA00023180"/>
    </source>
</evidence>
<dbReference type="SUPFAM" id="SSF53822">
    <property type="entry name" value="Periplasmic binding protein-like I"/>
    <property type="match status" value="1"/>
</dbReference>
<keyword evidence="9" id="KW-1071">Ligand-gated ion channel</keyword>
<dbReference type="Pfam" id="PF10613">
    <property type="entry name" value="Lig_chan-Glu_bd"/>
    <property type="match status" value="1"/>
</dbReference>
<comment type="caution">
    <text evidence="14">The sequence shown here is derived from an EMBL/GenBank/DDBJ whole genome shotgun (WGS) entry which is preliminary data.</text>
</comment>
<evidence type="ECO:0000256" key="4">
    <source>
        <dbReference type="ARBA" id="ARBA00022989"/>
    </source>
</evidence>
<keyword evidence="6 12" id="KW-0472">Membrane</keyword>
<evidence type="ECO:0000259" key="13">
    <source>
        <dbReference type="SMART" id="SM00079"/>
    </source>
</evidence>
<evidence type="ECO:0000256" key="3">
    <source>
        <dbReference type="ARBA" id="ARBA00022692"/>
    </source>
</evidence>
<dbReference type="SUPFAM" id="SSF53850">
    <property type="entry name" value="Periplasmic binding protein-like II"/>
    <property type="match status" value="1"/>
</dbReference>
<dbReference type="InterPro" id="IPR001320">
    <property type="entry name" value="Iontro_rcpt_C"/>
</dbReference>
<keyword evidence="15" id="KW-1185">Reference proteome</keyword>
<dbReference type="Pfam" id="PF01094">
    <property type="entry name" value="ANF_receptor"/>
    <property type="match status" value="1"/>
</dbReference>
<keyword evidence="8" id="KW-0325">Glycoprotein</keyword>
<keyword evidence="2" id="KW-0813">Transport</keyword>
<organism evidence="14 15">
    <name type="scientific">Thalictrum thalictroides</name>
    <name type="common">Rue-anemone</name>
    <name type="synonym">Anemone thalictroides</name>
    <dbReference type="NCBI Taxonomy" id="46969"/>
    <lineage>
        <taxon>Eukaryota</taxon>
        <taxon>Viridiplantae</taxon>
        <taxon>Streptophyta</taxon>
        <taxon>Embryophyta</taxon>
        <taxon>Tracheophyta</taxon>
        <taxon>Spermatophyta</taxon>
        <taxon>Magnoliopsida</taxon>
        <taxon>Ranunculales</taxon>
        <taxon>Ranunculaceae</taxon>
        <taxon>Thalictroideae</taxon>
        <taxon>Thalictrum</taxon>
    </lineage>
</organism>
<keyword evidence="3 12" id="KW-0812">Transmembrane</keyword>
<feature type="transmembrane region" description="Helical" evidence="12">
    <location>
        <begin position="342"/>
        <end position="360"/>
    </location>
</feature>
<dbReference type="Proteomes" id="UP000554482">
    <property type="component" value="Unassembled WGS sequence"/>
</dbReference>
<evidence type="ECO:0000256" key="6">
    <source>
        <dbReference type="ARBA" id="ARBA00023136"/>
    </source>
</evidence>
<dbReference type="SMART" id="SM00079">
    <property type="entry name" value="PBPe"/>
    <property type="match status" value="1"/>
</dbReference>
<evidence type="ECO:0000256" key="9">
    <source>
        <dbReference type="ARBA" id="ARBA00023286"/>
    </source>
</evidence>
<evidence type="ECO:0000256" key="11">
    <source>
        <dbReference type="SAM" id="MobiDB-lite"/>
    </source>
</evidence>
<feature type="domain" description="Ionotropic glutamate receptor C-terminal" evidence="13">
    <location>
        <begin position="215"/>
        <end position="562"/>
    </location>
</feature>
<feature type="transmembrane region" description="Helical" evidence="12">
    <location>
        <begin position="402"/>
        <end position="420"/>
    </location>
</feature>
<evidence type="ECO:0000313" key="14">
    <source>
        <dbReference type="EMBL" id="KAF5208221.1"/>
    </source>
</evidence>
<proteinExistence type="predicted"/>
<keyword evidence="10" id="KW-0407">Ion channel</keyword>
<evidence type="ECO:0000256" key="1">
    <source>
        <dbReference type="ARBA" id="ARBA00004141"/>
    </source>
</evidence>
<reference evidence="14 15" key="1">
    <citation type="submission" date="2020-06" db="EMBL/GenBank/DDBJ databases">
        <title>Transcriptomic and genomic resources for Thalictrum thalictroides and T. hernandezii: Facilitating candidate gene discovery in an emerging model plant lineage.</title>
        <authorList>
            <person name="Arias T."/>
            <person name="Riano-Pachon D.M."/>
            <person name="Di Stilio V.S."/>
        </authorList>
    </citation>
    <scope>NUCLEOTIDE SEQUENCE [LARGE SCALE GENOMIC DNA]</scope>
    <source>
        <strain evidence="15">cv. WT478/WT964</strain>
        <tissue evidence="14">Leaves</tissue>
    </source>
</reference>
<feature type="transmembrane region" description="Helical" evidence="12">
    <location>
        <begin position="587"/>
        <end position="608"/>
    </location>
</feature>
<keyword evidence="7 14" id="KW-0675">Receptor</keyword>
<dbReference type="FunFam" id="1.10.287.70:FF:000163">
    <property type="entry name" value="Glutamate receptor"/>
    <property type="match status" value="1"/>
</dbReference>
<evidence type="ECO:0000256" key="7">
    <source>
        <dbReference type="ARBA" id="ARBA00023170"/>
    </source>
</evidence>
<dbReference type="InterPro" id="IPR028082">
    <property type="entry name" value="Peripla_BP_I"/>
</dbReference>
<dbReference type="FunFam" id="3.40.50.2300:FF:000195">
    <property type="entry name" value="Glutamate receptor"/>
    <property type="match status" value="1"/>
</dbReference>
<dbReference type="FunFam" id="3.40.190.10:FF:000103">
    <property type="entry name" value="Glutamate receptor"/>
    <property type="match status" value="1"/>
</dbReference>
<dbReference type="Gene3D" id="3.40.190.10">
    <property type="entry name" value="Periplasmic binding protein-like II"/>
    <property type="match status" value="2"/>
</dbReference>
<dbReference type="FunFam" id="3.40.190.10:FF:000195">
    <property type="entry name" value="Glutamate receptor 2.7"/>
    <property type="match status" value="1"/>
</dbReference>
<gene>
    <name evidence="14" type="ORF">FRX31_002192</name>
</gene>
<dbReference type="InterPro" id="IPR015683">
    <property type="entry name" value="Ionotropic_Glu_rcpt"/>
</dbReference>
<dbReference type="Pfam" id="PF00060">
    <property type="entry name" value="Lig_chan"/>
    <property type="match status" value="1"/>
</dbReference>
<dbReference type="CDD" id="cd13686">
    <property type="entry name" value="GluR_Plant"/>
    <property type="match status" value="1"/>
</dbReference>
<dbReference type="EMBL" id="JABWDY010000286">
    <property type="protein sequence ID" value="KAF5208221.1"/>
    <property type="molecule type" value="Genomic_DNA"/>
</dbReference>
<name>A0A7J6XEI9_THATH</name>
<dbReference type="OrthoDB" id="5984008at2759"/>
<evidence type="ECO:0000256" key="12">
    <source>
        <dbReference type="SAM" id="Phobius"/>
    </source>
</evidence>
<sequence>MMTKGYVWIITDGLTDLLSSMDASIVDSMQGVLGIRPHVPKSERLDTFSSRWRREFLHDNPEIDRAELSAFGLWAYDSVWALAMAVEKVNTVKPRFEKLNDGKNSTDLENLGISQIGPKFLESILQTKFNGLSGEFWIKDGQLQSSAFHIVNVIGKGGRDIGFWTPTLGISGKLNQTGENVYTTNKDNLRAIIWPGESTVVPKGWEVPTSEKKLRIGVPVKDGFSEFVTVTKNPRTNATLVTGFCIDVFKAVTDSMPYAIPYDFVPFAKDDGQSAGGYNELVDQIYLQVYDGVVGDVTIVANRSQHVDFTLPFTESGVSMVVPIKGDDRNAWIFLKPLTMDLWLTTGIFFIITGFVVWVLEHRINEDFRGRPTQQIGMIFWFSFSTLVFAHKERVISNLARFVVIIWVFVVLILTSSYTASLTSMLTVQKYQPTVTDIKDLKKNGDYIGYQKGSFVKELMESMDFDSAKLMPYDSPEEYHAALQKGSRNDGVSAIVDEIPFIKIFLAKYCKTYMMVGPTHRTAGFGFVFPKGSPLVSDISRAVLNVTQGKKMDEIDSAWFGTPVLCPDQEGSTITSDSLTLQDFKGLFLIAGVASSAAFLLFLLIFLYEQRTILTSEGSILQKISSMTLKFVSEKEITSGGSKKRSPEKSSRGKKKLQLALLKLQ</sequence>
<keyword evidence="4 12" id="KW-1133">Transmembrane helix</keyword>
<dbReference type="Gene3D" id="1.10.287.70">
    <property type="match status" value="1"/>
</dbReference>
<protein>
    <submittedName>
        <fullName evidence="14">Glutamate receptor</fullName>
    </submittedName>
</protein>